<dbReference type="SUPFAM" id="SSF48371">
    <property type="entry name" value="ARM repeat"/>
    <property type="match status" value="1"/>
</dbReference>
<comment type="caution">
    <text evidence="1">The sequence shown here is derived from an EMBL/GenBank/DDBJ whole genome shotgun (WGS) entry which is preliminary data.</text>
</comment>
<evidence type="ECO:0000313" key="2">
    <source>
        <dbReference type="Proteomes" id="UP000292564"/>
    </source>
</evidence>
<dbReference type="InterPro" id="IPR016024">
    <property type="entry name" value="ARM-type_fold"/>
</dbReference>
<dbReference type="RefSeq" id="WP_130510807.1">
    <property type="nucleotide sequence ID" value="NZ_SHKY01000001.1"/>
</dbReference>
<dbReference type="Proteomes" id="UP000292564">
    <property type="component" value="Unassembled WGS sequence"/>
</dbReference>
<dbReference type="Gene3D" id="1.25.10.10">
    <property type="entry name" value="Leucine-rich Repeat Variant"/>
    <property type="match status" value="3"/>
</dbReference>
<evidence type="ECO:0000313" key="1">
    <source>
        <dbReference type="EMBL" id="RZU52155.1"/>
    </source>
</evidence>
<organism evidence="1 2">
    <name type="scientific">Krasilnikovia cinnamomea</name>
    <dbReference type="NCBI Taxonomy" id="349313"/>
    <lineage>
        <taxon>Bacteria</taxon>
        <taxon>Bacillati</taxon>
        <taxon>Actinomycetota</taxon>
        <taxon>Actinomycetes</taxon>
        <taxon>Micromonosporales</taxon>
        <taxon>Micromonosporaceae</taxon>
        <taxon>Krasilnikovia</taxon>
    </lineage>
</organism>
<dbReference type="PROSITE" id="PS51257">
    <property type="entry name" value="PROKAR_LIPOPROTEIN"/>
    <property type="match status" value="1"/>
</dbReference>
<name>A0A4Q7ZP25_9ACTN</name>
<sequence length="532" mass="57576">MSETKDWVQPQVVTSGCCEGWRWHLRMTGPDNDRPQSRLAGIAYNPAAPAEVLLAIARSGGRLPRLVLAERLNGDSSLCEESPEIVAALVTAAIDTGDPHLLGRLVCTGDFPPDAIAALAVSPDHRVRAEVPWLAACPAQTLATLADDPHPEVRRAIAWQVRLSPELQAKLARDPDPVVREAIGEREDLSAEIVTILAQDEVASIRAHVVDQADDWLAEELATNPDPEARAAAAGSGRLSVEMMSALANDPVVEVRRWLSWSGNLPVPVLAILAHDPDPEIRRRVALNDATPAATLATLLVDPDDTVASAAVAQIAGQPHRPLPTLERLEASAERLSVEQLRDLVGGEYISGCEPGPRPWPVDEAEDARHTLLAQCAVSRKARLRALAAADRRLPAEIAAVLADDRDPTVRRWLARHCRHPEILNRFADAPAKGIGDALASNFHTPPDLLERLPAKPHRLARHWNASGTLLARLLDGADHVTRLAVAEHRNTPPETLAELARGDAERDVIRAACEHPALPITVMWELVEATS</sequence>
<dbReference type="OrthoDB" id="3288771at2"/>
<keyword evidence="2" id="KW-1185">Reference proteome</keyword>
<proteinExistence type="predicted"/>
<dbReference type="AlphaFoldDB" id="A0A4Q7ZP25"/>
<protein>
    <recommendedName>
        <fullName evidence="3">Leucine rich repeat (LRR) protein</fullName>
    </recommendedName>
</protein>
<evidence type="ECO:0008006" key="3">
    <source>
        <dbReference type="Google" id="ProtNLM"/>
    </source>
</evidence>
<dbReference type="InterPro" id="IPR011989">
    <property type="entry name" value="ARM-like"/>
</dbReference>
<gene>
    <name evidence="1" type="ORF">EV385_3998</name>
</gene>
<reference evidence="1 2" key="1">
    <citation type="submission" date="2019-02" db="EMBL/GenBank/DDBJ databases">
        <title>Sequencing the genomes of 1000 actinobacteria strains.</title>
        <authorList>
            <person name="Klenk H.-P."/>
        </authorList>
    </citation>
    <scope>NUCLEOTIDE SEQUENCE [LARGE SCALE GENOMIC DNA]</scope>
    <source>
        <strain evidence="1 2">DSM 45162</strain>
    </source>
</reference>
<accession>A0A4Q7ZP25</accession>
<dbReference type="EMBL" id="SHKY01000001">
    <property type="protein sequence ID" value="RZU52155.1"/>
    <property type="molecule type" value="Genomic_DNA"/>
</dbReference>